<proteinExistence type="predicted"/>
<dbReference type="EMBL" id="JYDH01004570">
    <property type="protein sequence ID" value="KRY04115.1"/>
    <property type="molecule type" value="Genomic_DNA"/>
</dbReference>
<reference evidence="1 2" key="1">
    <citation type="submission" date="2015-01" db="EMBL/GenBank/DDBJ databases">
        <title>Evolution of Trichinella species and genotypes.</title>
        <authorList>
            <person name="Korhonen P.K."/>
            <person name="Edoardo P."/>
            <person name="Giuseppe L.R."/>
            <person name="Gasser R.B."/>
        </authorList>
    </citation>
    <scope>NUCLEOTIDE SEQUENCE [LARGE SCALE GENOMIC DNA]</scope>
    <source>
        <strain evidence="1">ISS3</strain>
    </source>
</reference>
<protein>
    <submittedName>
        <fullName evidence="1">Uncharacterized protein</fullName>
    </submittedName>
</protein>
<evidence type="ECO:0000313" key="1">
    <source>
        <dbReference type="EMBL" id="KRY04115.1"/>
    </source>
</evidence>
<organism evidence="1 2">
    <name type="scientific">Trichinella spiralis</name>
    <name type="common">Trichina worm</name>
    <dbReference type="NCBI Taxonomy" id="6334"/>
    <lineage>
        <taxon>Eukaryota</taxon>
        <taxon>Metazoa</taxon>
        <taxon>Ecdysozoa</taxon>
        <taxon>Nematoda</taxon>
        <taxon>Enoplea</taxon>
        <taxon>Dorylaimia</taxon>
        <taxon>Trichinellida</taxon>
        <taxon>Trichinellidae</taxon>
        <taxon>Trichinella</taxon>
    </lineage>
</organism>
<evidence type="ECO:0000313" key="2">
    <source>
        <dbReference type="Proteomes" id="UP000054776"/>
    </source>
</evidence>
<dbReference type="AlphaFoldDB" id="A0A0V0YVW4"/>
<comment type="caution">
    <text evidence="1">The sequence shown here is derived from an EMBL/GenBank/DDBJ whole genome shotgun (WGS) entry which is preliminary data.</text>
</comment>
<dbReference type="Proteomes" id="UP000054776">
    <property type="component" value="Unassembled WGS sequence"/>
</dbReference>
<dbReference type="OrthoDB" id="5938546at2759"/>
<name>A0A0V0YVW4_TRISP</name>
<sequence>MASTSVRPAQSLCSRSIQYCSADPSASYALVRLLGLAMFPVRSLVRIRLGGPENVGKSLV</sequence>
<accession>A0A0V0YVW4</accession>
<dbReference type="InParanoid" id="A0A0V0YVW4"/>
<keyword evidence="2" id="KW-1185">Reference proteome</keyword>
<gene>
    <name evidence="1" type="ORF">T01_11027</name>
</gene>